<evidence type="ECO:0000259" key="1">
    <source>
        <dbReference type="Pfam" id="PF09825"/>
    </source>
</evidence>
<dbReference type="KEGG" id="cav:M832_04210"/>
<organism evidence="2 3">
    <name type="scientific">Chlamydia avium 10DC88</name>
    <dbReference type="NCBI Taxonomy" id="1229831"/>
    <lineage>
        <taxon>Bacteria</taxon>
        <taxon>Pseudomonadati</taxon>
        <taxon>Chlamydiota</taxon>
        <taxon>Chlamydiia</taxon>
        <taxon>Chlamydiales</taxon>
        <taxon>Chlamydiaceae</taxon>
        <taxon>Chlamydia/Chlamydophila group</taxon>
        <taxon>Chlamydia</taxon>
    </lineage>
</organism>
<dbReference type="Gene3D" id="3.40.50.880">
    <property type="match status" value="1"/>
</dbReference>
<proteinExistence type="predicted"/>
<dbReference type="SUPFAM" id="SSF52317">
    <property type="entry name" value="Class I glutamine amidotransferase-like"/>
    <property type="match status" value="1"/>
</dbReference>
<dbReference type="CDD" id="cd03144">
    <property type="entry name" value="GATase1_ScBLP_like"/>
    <property type="match status" value="1"/>
</dbReference>
<protein>
    <recommendedName>
        <fullName evidence="1">Biotin-protein ligase N-terminal domain-containing protein</fullName>
    </recommendedName>
</protein>
<sequence>MTPLIIFYRILNQEELSLLIMKTKILVYADEGVSPYYLRHLVRWLKQTLPVEENLEICRVGADFLLYDPLWELFTRLLIIPGGADRPYHKKLHGLGTVRIDNYVREGGGYLGICAGAYFACKSLSFEEPNGEMFVASRSLGFFPGRAVGPAYGNLFSYTSPIGVRAAPLIINHSGKRCMTLFNGGPYFDQADSYPEITIEARYEDLPSQPAAIISRQLGKGRVVLSGLHIEYLPEHCHMGEDNVVEAREKLKTTDAILGQYRESLLSYLLNSESEGSSVSATGLIES</sequence>
<dbReference type="InterPro" id="IPR019197">
    <property type="entry name" value="Biotin-prot_ligase_N"/>
</dbReference>
<reference evidence="2 3" key="1">
    <citation type="journal article" date="2014" name="Syst. Appl. Microbiol.">
        <title>Evidence for the existence of two new members of the family Chlamydiaceae and proposal of Chlamydia avium sp. nov. and Chlamydia gallinacea sp. nov.</title>
        <authorList>
            <person name="Sachse K."/>
            <person name="Laroucau K."/>
            <person name="Riege K."/>
            <person name="Wehner S."/>
            <person name="Dilcher M."/>
            <person name="Creasy H.H."/>
            <person name="Weidmann M."/>
            <person name="Myers G."/>
            <person name="Vorimore F."/>
            <person name="Vicari N."/>
            <person name="Magnino S."/>
            <person name="Liebler-Tenorio E."/>
            <person name="Ruettger A."/>
            <person name="Bavoil P.M."/>
            <person name="Hufert F.T."/>
            <person name="Rossello-Mora R."/>
            <person name="Marz M."/>
        </authorList>
    </citation>
    <scope>NUCLEOTIDE SEQUENCE [LARGE SCALE GENOMIC DNA]</scope>
    <source>
        <strain evidence="2 3">10DC88</strain>
    </source>
</reference>
<dbReference type="EMBL" id="CP006571">
    <property type="protein sequence ID" value="AHK63286.1"/>
    <property type="molecule type" value="Genomic_DNA"/>
</dbReference>
<dbReference type="eggNOG" id="COG4285">
    <property type="taxonomic scope" value="Bacteria"/>
</dbReference>
<dbReference type="STRING" id="1229831.M832_04210"/>
<dbReference type="Proteomes" id="UP000019433">
    <property type="component" value="Chromosome"/>
</dbReference>
<dbReference type="Pfam" id="PF09825">
    <property type="entry name" value="BPL_N"/>
    <property type="match status" value="1"/>
</dbReference>
<dbReference type="PIRSF" id="PIRSF016642">
    <property type="entry name" value="UCP016642"/>
    <property type="match status" value="1"/>
</dbReference>
<dbReference type="AlphaFoldDB" id="W8JFG3"/>
<accession>W8JFG3</accession>
<name>W8JFG3_9CHLA</name>
<evidence type="ECO:0000313" key="2">
    <source>
        <dbReference type="EMBL" id="AHK63286.1"/>
    </source>
</evidence>
<gene>
    <name evidence="2" type="ORF">M832_04210</name>
</gene>
<dbReference type="InterPro" id="IPR029062">
    <property type="entry name" value="Class_I_gatase-like"/>
</dbReference>
<feature type="domain" description="Biotin-protein ligase N-terminal" evidence="1">
    <location>
        <begin position="24"/>
        <end position="266"/>
    </location>
</feature>
<dbReference type="PATRIC" id="fig|1229831.3.peg.428"/>
<dbReference type="InterPro" id="IPR015834">
    <property type="entry name" value="UCP016642"/>
</dbReference>
<evidence type="ECO:0000313" key="3">
    <source>
        <dbReference type="Proteomes" id="UP000019433"/>
    </source>
</evidence>
<dbReference type="HOGENOM" id="CLU_006150_0_0_0"/>